<dbReference type="GO" id="GO:0003677">
    <property type="term" value="F:DNA binding"/>
    <property type="evidence" value="ECO:0007669"/>
    <property type="project" value="UniProtKB-KW"/>
</dbReference>
<keyword evidence="1" id="KW-0805">Transcription regulation</keyword>
<dbReference type="Gene3D" id="1.10.10.10">
    <property type="entry name" value="Winged helix-like DNA-binding domain superfamily/Winged helix DNA-binding domain"/>
    <property type="match status" value="1"/>
</dbReference>
<reference evidence="7" key="1">
    <citation type="submission" date="2016-10" db="EMBL/GenBank/DDBJ databases">
        <authorList>
            <person name="Varghese N."/>
            <person name="Submissions S."/>
        </authorList>
    </citation>
    <scope>NUCLEOTIDE SEQUENCE [LARGE SCALE GENOMIC DNA]</scope>
    <source>
        <strain evidence="7">DSM 23313</strain>
    </source>
</reference>
<keyword evidence="2" id="KW-0238">DNA-binding</keyword>
<feature type="transmembrane region" description="Helical" evidence="4">
    <location>
        <begin position="7"/>
        <end position="27"/>
    </location>
</feature>
<evidence type="ECO:0000256" key="1">
    <source>
        <dbReference type="ARBA" id="ARBA00023015"/>
    </source>
</evidence>
<feature type="transmembrane region" description="Helical" evidence="4">
    <location>
        <begin position="194"/>
        <end position="211"/>
    </location>
</feature>
<feature type="transmembrane region" description="Helical" evidence="4">
    <location>
        <begin position="249"/>
        <end position="272"/>
    </location>
</feature>
<keyword evidence="4" id="KW-1133">Transmembrane helix</keyword>
<dbReference type="PANTHER" id="PTHR44688:SF16">
    <property type="entry name" value="DNA-BINDING TRANSCRIPTIONAL ACTIVATOR DEVR_DOSR"/>
    <property type="match status" value="1"/>
</dbReference>
<feature type="transmembrane region" description="Helical" evidence="4">
    <location>
        <begin position="100"/>
        <end position="124"/>
    </location>
</feature>
<evidence type="ECO:0000313" key="7">
    <source>
        <dbReference type="Proteomes" id="UP000243588"/>
    </source>
</evidence>
<feature type="transmembrane region" description="Helical" evidence="4">
    <location>
        <begin position="223"/>
        <end position="242"/>
    </location>
</feature>
<keyword evidence="4" id="KW-0812">Transmembrane</keyword>
<keyword evidence="4" id="KW-0472">Membrane</keyword>
<dbReference type="PROSITE" id="PS50043">
    <property type="entry name" value="HTH_LUXR_2"/>
    <property type="match status" value="1"/>
</dbReference>
<sequence length="422" mass="48650">MRSKNKLYHVLIVVCSIIAVIAAVPLFQICSKAYWFSTNFITTLTHELCGSDCSINAFVFVGLNSILSIKEIYFSHAMLPTLFSIELNPFVAVPMVAMNYFISGLFYGMAVLCLMSTLVIYKIFKERKWRLYFLIQVLITCYFIIGDIQSFTTLKPELFDNYIQTGIIIAILMLTSLLLSTYFPFKTKKLLFKYELKIFTAISLIGIAFYFSNFLSNPVTSPLLNVSIVIVFALTQYCIYKLSKTGKYILYPILIVLLIKLYTICFTQTTLFESIEEFTNSISALKVVAILIILFSIINNYVLIKKFQNRNIENQVVISQYVALLKNYHELLIEEKKAKAVKEAETVSLKDHQENLCEYLKTNYKLTERELHVLYHIWDGMSNKEIASELSISLSTTKYHISNIYLKLNVNSRPQVFALKDW</sequence>
<gene>
    <name evidence="6" type="ORF">SAMN05421818_10779</name>
</gene>
<dbReference type="Proteomes" id="UP000243588">
    <property type="component" value="Unassembled WGS sequence"/>
</dbReference>
<dbReference type="InterPro" id="IPR036388">
    <property type="entry name" value="WH-like_DNA-bd_sf"/>
</dbReference>
<dbReference type="GO" id="GO:0006355">
    <property type="term" value="P:regulation of DNA-templated transcription"/>
    <property type="evidence" value="ECO:0007669"/>
    <property type="project" value="InterPro"/>
</dbReference>
<keyword evidence="3" id="KW-0804">Transcription</keyword>
<dbReference type="InterPro" id="IPR016032">
    <property type="entry name" value="Sig_transdc_resp-reg_C-effctor"/>
</dbReference>
<dbReference type="InterPro" id="IPR000792">
    <property type="entry name" value="Tscrpt_reg_LuxR_C"/>
</dbReference>
<evidence type="ECO:0000256" key="3">
    <source>
        <dbReference type="ARBA" id="ARBA00023163"/>
    </source>
</evidence>
<feature type="transmembrane region" description="Helical" evidence="4">
    <location>
        <begin position="162"/>
        <end position="182"/>
    </location>
</feature>
<organism evidence="6 7">
    <name type="scientific">Myroides phaeus</name>
    <dbReference type="NCBI Taxonomy" id="702745"/>
    <lineage>
        <taxon>Bacteria</taxon>
        <taxon>Pseudomonadati</taxon>
        <taxon>Bacteroidota</taxon>
        <taxon>Flavobacteriia</taxon>
        <taxon>Flavobacteriales</taxon>
        <taxon>Flavobacteriaceae</taxon>
        <taxon>Myroides</taxon>
    </lineage>
</organism>
<dbReference type="SUPFAM" id="SSF46894">
    <property type="entry name" value="C-terminal effector domain of the bipartite response regulators"/>
    <property type="match status" value="1"/>
</dbReference>
<dbReference type="EMBL" id="FNDQ01000007">
    <property type="protein sequence ID" value="SDH58398.1"/>
    <property type="molecule type" value="Genomic_DNA"/>
</dbReference>
<dbReference type="AlphaFoldDB" id="A0A1G8DL67"/>
<name>A0A1G8DL67_9FLAO</name>
<dbReference type="PRINTS" id="PR00038">
    <property type="entry name" value="HTHLUXR"/>
</dbReference>
<proteinExistence type="predicted"/>
<evidence type="ECO:0000256" key="2">
    <source>
        <dbReference type="ARBA" id="ARBA00023125"/>
    </source>
</evidence>
<feature type="transmembrane region" description="Helical" evidence="4">
    <location>
        <begin position="284"/>
        <end position="304"/>
    </location>
</feature>
<feature type="transmembrane region" description="Helical" evidence="4">
    <location>
        <begin position="131"/>
        <end position="150"/>
    </location>
</feature>
<keyword evidence="7" id="KW-1185">Reference proteome</keyword>
<dbReference type="PANTHER" id="PTHR44688">
    <property type="entry name" value="DNA-BINDING TRANSCRIPTIONAL ACTIVATOR DEVR_DOSR"/>
    <property type="match status" value="1"/>
</dbReference>
<dbReference type="RefSeq" id="WP_090407299.1">
    <property type="nucleotide sequence ID" value="NZ_FNDQ01000007.1"/>
</dbReference>
<dbReference type="STRING" id="702745.SAMN05421818_10779"/>
<dbReference type="CDD" id="cd06170">
    <property type="entry name" value="LuxR_C_like"/>
    <property type="match status" value="1"/>
</dbReference>
<evidence type="ECO:0000259" key="5">
    <source>
        <dbReference type="PROSITE" id="PS50043"/>
    </source>
</evidence>
<dbReference type="Pfam" id="PF00196">
    <property type="entry name" value="GerE"/>
    <property type="match status" value="1"/>
</dbReference>
<evidence type="ECO:0000313" key="6">
    <source>
        <dbReference type="EMBL" id="SDH58398.1"/>
    </source>
</evidence>
<evidence type="ECO:0000256" key="4">
    <source>
        <dbReference type="SAM" id="Phobius"/>
    </source>
</evidence>
<dbReference type="SMART" id="SM00421">
    <property type="entry name" value="HTH_LUXR"/>
    <property type="match status" value="1"/>
</dbReference>
<protein>
    <submittedName>
        <fullName evidence="6">Regulatory protein, luxR family</fullName>
    </submittedName>
</protein>
<accession>A0A1G8DL67</accession>
<feature type="domain" description="HTH luxR-type" evidence="5">
    <location>
        <begin position="359"/>
        <end position="422"/>
    </location>
</feature>